<sequence length="315" mass="36941">MILNEVSLTYEPFCKTIQDAHNIMQIFINTYIEYEKINGAEEFFYTYEFHNIIFTDSYTIHNWLQDKSVEKRYKDKFRSIINRGHFVNAQDYVDSEVYINSNDLKIKSVGCLIAHENNSFVVSFCFNPLWNHASLPAEYIYIIDDDFKNENISIPNISEFSHINLLPEKLLLPQNIVISSPHDLWINRYLLFPNLILCDCVEKQLDCFNDSLRLSQVIKRLSILDNYFKKYDGTFDREALGHNARDESESVKTSAHLSSYRYFKAPDGDYTYFYWHISFGGQFPGRIHFLPSPSYKKGIIGYIGKHLPTSKFSTI</sequence>
<gene>
    <name evidence="1" type="ORF">bsdtb5_39090</name>
</gene>
<protein>
    <submittedName>
        <fullName evidence="1">Uncharacterized protein</fullName>
    </submittedName>
</protein>
<keyword evidence="2" id="KW-1185">Reference proteome</keyword>
<organism evidence="1 2">
    <name type="scientific">Anaeromicropila herbilytica</name>
    <dbReference type="NCBI Taxonomy" id="2785025"/>
    <lineage>
        <taxon>Bacteria</taxon>
        <taxon>Bacillati</taxon>
        <taxon>Bacillota</taxon>
        <taxon>Clostridia</taxon>
        <taxon>Lachnospirales</taxon>
        <taxon>Lachnospiraceae</taxon>
        <taxon>Anaeromicropila</taxon>
    </lineage>
</organism>
<name>A0A7R7IEY6_9FIRM</name>
<dbReference type="RefSeq" id="WP_271713647.1">
    <property type="nucleotide sequence ID" value="NZ_AP024169.1"/>
</dbReference>
<dbReference type="AlphaFoldDB" id="A0A7R7IEY6"/>
<evidence type="ECO:0000313" key="1">
    <source>
        <dbReference type="EMBL" id="BCN32614.1"/>
    </source>
</evidence>
<dbReference type="EMBL" id="AP024169">
    <property type="protein sequence ID" value="BCN32614.1"/>
    <property type="molecule type" value="Genomic_DNA"/>
</dbReference>
<dbReference type="KEGG" id="ahb:bsdtb5_39090"/>
<accession>A0A7R7IEY6</accession>
<dbReference type="Proteomes" id="UP000595897">
    <property type="component" value="Chromosome"/>
</dbReference>
<evidence type="ECO:0000313" key="2">
    <source>
        <dbReference type="Proteomes" id="UP000595897"/>
    </source>
</evidence>
<reference evidence="1 2" key="1">
    <citation type="submission" date="2020-11" db="EMBL/GenBank/DDBJ databases">
        <title>Draft genome sequencing of a Lachnospiraceae strain isolated from anoxic soil subjected to BSD treatment.</title>
        <authorList>
            <person name="Uek A."/>
            <person name="Tonouchi A."/>
        </authorList>
    </citation>
    <scope>NUCLEOTIDE SEQUENCE [LARGE SCALE GENOMIC DNA]</scope>
    <source>
        <strain evidence="1 2">TB5</strain>
    </source>
</reference>
<proteinExistence type="predicted"/>